<organism evidence="2 3">
    <name type="scientific">Peterkaempfera bronchialis</name>
    <dbReference type="NCBI Taxonomy" id="2126346"/>
    <lineage>
        <taxon>Bacteria</taxon>
        <taxon>Bacillati</taxon>
        <taxon>Actinomycetota</taxon>
        <taxon>Actinomycetes</taxon>
        <taxon>Kitasatosporales</taxon>
        <taxon>Streptomycetaceae</taxon>
        <taxon>Peterkaempfera</taxon>
    </lineage>
</organism>
<reference evidence="3" key="1">
    <citation type="submission" date="2018-07" db="EMBL/GenBank/DDBJ databases">
        <title>Streptacidiphilus bronchialis DSM 106435 chromosome.</title>
        <authorList>
            <person name="Batra D."/>
            <person name="Gulvik C.A."/>
        </authorList>
    </citation>
    <scope>NUCLEOTIDE SEQUENCE [LARGE SCALE GENOMIC DNA]</scope>
    <source>
        <strain evidence="3">DSM 106435</strain>
    </source>
</reference>
<keyword evidence="3" id="KW-1185">Reference proteome</keyword>
<sequence length="179" mass="18884">MTDSRPRLRRPAIWAATTALATAMLALAPTPAQAAPPTLLECLGTETTTYHPGLTFQPKDITITTDERLTSCVDGAGQVTGGWYGTQFTIHVGCNDLLDPFQDTRVFHWSTGDTSTFSESAATNAVAGQIITTLTGTVTAGRFQGHTTVRVTTLLQPSLLLCLTTGVTTATGVTTLTII</sequence>
<keyword evidence="1" id="KW-0732">Signal</keyword>
<evidence type="ECO:0000313" key="3">
    <source>
        <dbReference type="Proteomes" id="UP000249340"/>
    </source>
</evidence>
<dbReference type="Proteomes" id="UP000249340">
    <property type="component" value="Chromosome"/>
</dbReference>
<gene>
    <name evidence="2" type="ORF">C7M71_013800</name>
</gene>
<dbReference type="KEGG" id="stri:C7M71_013800"/>
<dbReference type="AlphaFoldDB" id="A0A345SX95"/>
<evidence type="ECO:0000313" key="2">
    <source>
        <dbReference type="EMBL" id="AXI78350.1"/>
    </source>
</evidence>
<accession>A0A345SX95</accession>
<feature type="chain" id="PRO_5016965337" evidence="1">
    <location>
        <begin position="35"/>
        <end position="179"/>
    </location>
</feature>
<dbReference type="EMBL" id="CP031264">
    <property type="protein sequence ID" value="AXI78350.1"/>
    <property type="molecule type" value="Genomic_DNA"/>
</dbReference>
<dbReference type="PROSITE" id="PS51318">
    <property type="entry name" value="TAT"/>
    <property type="match status" value="1"/>
</dbReference>
<name>A0A345SX95_9ACTN</name>
<feature type="signal peptide" evidence="1">
    <location>
        <begin position="1"/>
        <end position="34"/>
    </location>
</feature>
<proteinExistence type="predicted"/>
<evidence type="ECO:0000256" key="1">
    <source>
        <dbReference type="SAM" id="SignalP"/>
    </source>
</evidence>
<dbReference type="InterPro" id="IPR006311">
    <property type="entry name" value="TAT_signal"/>
</dbReference>
<dbReference type="OrthoDB" id="3690812at2"/>
<protein>
    <submittedName>
        <fullName evidence="2">Uncharacterized protein</fullName>
    </submittedName>
</protein>
<dbReference type="RefSeq" id="WP_111492948.1">
    <property type="nucleotide sequence ID" value="NZ_CP031264.1"/>
</dbReference>